<evidence type="ECO:0000256" key="4">
    <source>
        <dbReference type="ARBA" id="ARBA00022989"/>
    </source>
</evidence>
<protein>
    <submittedName>
        <fullName evidence="10">Peptidyl-prolyl cis-trans isomerase D</fullName>
        <ecNumber evidence="10">5.2.1.8</ecNumber>
    </submittedName>
</protein>
<dbReference type="SUPFAM" id="SSF109998">
    <property type="entry name" value="Triger factor/SurA peptide-binding domain-like"/>
    <property type="match status" value="1"/>
</dbReference>
<keyword evidence="11" id="KW-1185">Reference proteome</keyword>
<feature type="domain" description="PpiC" evidence="9">
    <location>
        <begin position="243"/>
        <end position="362"/>
    </location>
</feature>
<dbReference type="OrthoDB" id="9768393at2"/>
<evidence type="ECO:0000256" key="8">
    <source>
        <dbReference type="SAM" id="Phobius"/>
    </source>
</evidence>
<organism evidence="10 11">
    <name type="scientific">Boseongicola aestuarii</name>
    <dbReference type="NCBI Taxonomy" id="1470561"/>
    <lineage>
        <taxon>Bacteria</taxon>
        <taxon>Pseudomonadati</taxon>
        <taxon>Pseudomonadota</taxon>
        <taxon>Alphaproteobacteria</taxon>
        <taxon>Rhodobacterales</taxon>
        <taxon>Paracoccaceae</taxon>
        <taxon>Boseongicola</taxon>
    </lineage>
</organism>
<dbReference type="RefSeq" id="WP_093972411.1">
    <property type="nucleotide sequence ID" value="NZ_FXXQ01000001.1"/>
</dbReference>
<dbReference type="InterPro" id="IPR027304">
    <property type="entry name" value="Trigger_fact/SurA_dom_sf"/>
</dbReference>
<keyword evidence="2" id="KW-1003">Cell membrane</keyword>
<evidence type="ECO:0000313" key="10">
    <source>
        <dbReference type="EMBL" id="SMX22467.1"/>
    </source>
</evidence>
<dbReference type="PANTHER" id="PTHR47529:SF1">
    <property type="entry name" value="PERIPLASMIC CHAPERONE PPID"/>
    <property type="match status" value="1"/>
</dbReference>
<gene>
    <name evidence="10" type="primary">ppiD</name>
    <name evidence="10" type="ORF">BOA8489_00564</name>
</gene>
<keyword evidence="10" id="KW-0413">Isomerase</keyword>
<accession>A0A238IVP1</accession>
<dbReference type="SUPFAM" id="SSF54534">
    <property type="entry name" value="FKBP-like"/>
    <property type="match status" value="1"/>
</dbReference>
<dbReference type="Gene3D" id="1.10.4030.10">
    <property type="entry name" value="Porin chaperone SurA, peptide-binding domain"/>
    <property type="match status" value="1"/>
</dbReference>
<evidence type="ECO:0000256" key="5">
    <source>
        <dbReference type="ARBA" id="ARBA00023136"/>
    </source>
</evidence>
<evidence type="ECO:0000259" key="9">
    <source>
        <dbReference type="Pfam" id="PF13145"/>
    </source>
</evidence>
<dbReference type="PANTHER" id="PTHR47529">
    <property type="entry name" value="PEPTIDYL-PROLYL CIS-TRANS ISOMERASE D"/>
    <property type="match status" value="1"/>
</dbReference>
<name>A0A238IVP1_9RHOB</name>
<keyword evidence="3 8" id="KW-0812">Transmembrane</keyword>
<sequence>MAKKKASNVFVWIIMVLLIAGLAGFGATNFGGSVRNVATVGDTEVSAETFARTLQAQMRSYQQVTGQALTVAQAREFGFDRAALSQVVRDAALENATAEAGISVGDENVGREVAQSPAFQGLSGDFDRQTYELALRQSGVTVREYETEIRDGIASGLLRAAVQSGVRTPDVFTNTLFNYAREARDITWARLNRDDLDAPLAEPSDAELRSFHSENPEPFTQDETRVIDYAWLTPDMIVDDIEVDDDQLRALYEGRLSSYVRPERRIVERLVFTSEAEAMAAKARIDGGEVSFDDLVAERGLTLDDVDLGDMQEDELGAAGAALFALEEPGVAGPLPSSLGPALYRMNAILSAQETTFEDAREELAEEAAADRARRIILEGQAQVEDLIAGGATTEQLAERTDMQAGTIEWREDVTDGIAAYDAFRLAAATAEVGAFAEVGELDDGGLFVLSLAKVLPPVLLPFESVRGEVIEAWEAAQTEAALSAQAEEYADRLRGGAEMAGLGLRLETDRGLERNGFVQGTPPDFTDQVFDMAPGEVRVLAEAGEVWLVRLDDIVAPDPNSPEAQLVIDQFGQETARELSDSLLGAFTQAVLNETEVSINQTAINAVTASAP</sequence>
<keyword evidence="6" id="KW-0143">Chaperone</keyword>
<comment type="similarity">
    <text evidence="7">Belongs to the PpiD chaperone family.</text>
</comment>
<dbReference type="EMBL" id="FXXQ01000001">
    <property type="protein sequence ID" value="SMX22467.1"/>
    <property type="molecule type" value="Genomic_DNA"/>
</dbReference>
<dbReference type="InterPro" id="IPR000297">
    <property type="entry name" value="PPIase_PpiC"/>
</dbReference>
<evidence type="ECO:0000256" key="1">
    <source>
        <dbReference type="ARBA" id="ARBA00004401"/>
    </source>
</evidence>
<evidence type="ECO:0000256" key="6">
    <source>
        <dbReference type="ARBA" id="ARBA00023186"/>
    </source>
</evidence>
<dbReference type="GO" id="GO:0005886">
    <property type="term" value="C:plasma membrane"/>
    <property type="evidence" value="ECO:0007669"/>
    <property type="project" value="UniProtKB-SubCell"/>
</dbReference>
<reference evidence="10 11" key="1">
    <citation type="submission" date="2017-05" db="EMBL/GenBank/DDBJ databases">
        <authorList>
            <person name="Song R."/>
            <person name="Chenine A.L."/>
            <person name="Ruprecht R.M."/>
        </authorList>
    </citation>
    <scope>NUCLEOTIDE SEQUENCE [LARGE SCALE GENOMIC DNA]</scope>
    <source>
        <strain evidence="10 11">CECT 8489</strain>
    </source>
</reference>
<dbReference type="AlphaFoldDB" id="A0A238IVP1"/>
<feature type="transmembrane region" description="Helical" evidence="8">
    <location>
        <begin position="9"/>
        <end position="27"/>
    </location>
</feature>
<dbReference type="EC" id="5.2.1.8" evidence="10"/>
<dbReference type="Pfam" id="PF13145">
    <property type="entry name" value="Rotamase_2"/>
    <property type="match status" value="1"/>
</dbReference>
<evidence type="ECO:0000313" key="11">
    <source>
        <dbReference type="Proteomes" id="UP000201838"/>
    </source>
</evidence>
<comment type="subcellular location">
    <subcellularLocation>
        <location evidence="1">Cell membrane</location>
        <topology evidence="1">Single-pass type II membrane protein</topology>
    </subcellularLocation>
</comment>
<keyword evidence="5 8" id="KW-0472">Membrane</keyword>
<evidence type="ECO:0000256" key="3">
    <source>
        <dbReference type="ARBA" id="ARBA00022692"/>
    </source>
</evidence>
<dbReference type="GO" id="GO:0003755">
    <property type="term" value="F:peptidyl-prolyl cis-trans isomerase activity"/>
    <property type="evidence" value="ECO:0007669"/>
    <property type="project" value="UniProtKB-EC"/>
</dbReference>
<keyword evidence="4 8" id="KW-1133">Transmembrane helix</keyword>
<dbReference type="Pfam" id="PF13624">
    <property type="entry name" value="SurA_N_3"/>
    <property type="match status" value="1"/>
</dbReference>
<proteinExistence type="inferred from homology"/>
<evidence type="ECO:0000256" key="7">
    <source>
        <dbReference type="ARBA" id="ARBA00038408"/>
    </source>
</evidence>
<dbReference type="InterPro" id="IPR052029">
    <property type="entry name" value="PpiD_chaperone"/>
</dbReference>
<evidence type="ECO:0000256" key="2">
    <source>
        <dbReference type="ARBA" id="ARBA00022475"/>
    </source>
</evidence>
<dbReference type="Proteomes" id="UP000201838">
    <property type="component" value="Unassembled WGS sequence"/>
</dbReference>